<reference evidence="1" key="1">
    <citation type="submission" date="2019-05" db="EMBL/GenBank/DDBJ databases">
        <authorList>
            <consortium name="Pathogen Informatics"/>
        </authorList>
    </citation>
    <scope>NUCLEOTIDE SEQUENCE [LARGE SCALE GENOMIC DNA]</scope>
    <source>
        <strain evidence="1">NCTC12965</strain>
    </source>
</reference>
<dbReference type="STRING" id="47917.AV650_17040"/>
<dbReference type="RefSeq" id="WP_024486300.1">
    <property type="nucleotide sequence ID" value="NZ_CAMKUH010000006.1"/>
</dbReference>
<accession>A0A0F7HFJ3</accession>
<dbReference type="EMBL" id="CABEEZ010000122">
    <property type="protein sequence ID" value="VTR50663.1"/>
    <property type="molecule type" value="Genomic_DNA"/>
</dbReference>
<protein>
    <submittedName>
        <fullName evidence="1">Uncharacterized protein</fullName>
    </submittedName>
</protein>
<dbReference type="KEGG" id="sfw:WN53_21295"/>
<proteinExistence type="predicted"/>
<evidence type="ECO:0000313" key="1">
    <source>
        <dbReference type="EMBL" id="VTR50663.1"/>
    </source>
</evidence>
<dbReference type="GeneID" id="30322718"/>
<organism evidence="1">
    <name type="scientific">Serratia fonticola</name>
    <dbReference type="NCBI Taxonomy" id="47917"/>
    <lineage>
        <taxon>Bacteria</taxon>
        <taxon>Pseudomonadati</taxon>
        <taxon>Pseudomonadota</taxon>
        <taxon>Gammaproteobacteria</taxon>
        <taxon>Enterobacterales</taxon>
        <taxon>Yersiniaceae</taxon>
        <taxon>Serratia</taxon>
    </lineage>
</organism>
<name>A0A0F7HFJ3_SERFO</name>
<dbReference type="AlphaFoldDB" id="A0A0F7HFJ3"/>
<gene>
    <name evidence="1" type="ORF">NCTC12965_06028</name>
</gene>
<sequence>MILSSLKRYAVTLLVLASGLSQATGLPEAQDNPSLKAILTVNSQAPMSTLTRAANQLQALYQQHPERHIAKMFYGYAQLFMATDFLAKKNYMRAAETSKLGFFYIDEAAESEGSDWQMRFLRVRMDAFVPATHGRCVVALKDLDYLQQNPAVPADLKPMITLMSAHALASCQRVADAKAAWAALAQQGAEGKRLSEQSTAPEWTPAELKAIIQPLSEVPL</sequence>